<proteinExistence type="predicted"/>
<evidence type="ECO:0000313" key="1">
    <source>
        <dbReference type="EMBL" id="KNG92336.1"/>
    </source>
</evidence>
<protein>
    <recommendedName>
        <fullName evidence="3">DNA topoisomerase IV subunit B</fullName>
    </recommendedName>
</protein>
<dbReference type="AlphaFoldDB" id="A0A0L1JKQ6"/>
<keyword evidence="2" id="KW-1185">Reference proteome</keyword>
<organism evidence="1 2">
    <name type="scientific">Pseudaestuariivita atlantica</name>
    <dbReference type="NCBI Taxonomy" id="1317121"/>
    <lineage>
        <taxon>Bacteria</taxon>
        <taxon>Pseudomonadati</taxon>
        <taxon>Pseudomonadota</taxon>
        <taxon>Alphaproteobacteria</taxon>
        <taxon>Rhodobacterales</taxon>
        <taxon>Paracoccaceae</taxon>
        <taxon>Pseudaestuariivita</taxon>
    </lineage>
</organism>
<dbReference type="PATRIC" id="fig|1317121.7.peg.4152"/>
<dbReference type="EMBL" id="AQQZ01000009">
    <property type="protein sequence ID" value="KNG92336.1"/>
    <property type="molecule type" value="Genomic_DNA"/>
</dbReference>
<evidence type="ECO:0000313" key="2">
    <source>
        <dbReference type="Proteomes" id="UP000036938"/>
    </source>
</evidence>
<reference evidence="1 2" key="1">
    <citation type="journal article" date="2015" name="Int. J. Syst. Evol. Microbiol.">
        <title>Aestuariivita atlantica sp. nov., isolated from deep sea sediment of the Atlantic Ocean.</title>
        <authorList>
            <person name="Li G."/>
            <person name="Lai Q."/>
            <person name="Du Y."/>
            <person name="Liu X."/>
            <person name="Sun F."/>
            <person name="Shao Z."/>
        </authorList>
    </citation>
    <scope>NUCLEOTIDE SEQUENCE [LARGE SCALE GENOMIC DNA]</scope>
    <source>
        <strain evidence="1 2">22II-S11-z3</strain>
    </source>
</reference>
<accession>A0A0L1JKQ6</accession>
<comment type="caution">
    <text evidence="1">The sequence shown here is derived from an EMBL/GenBank/DDBJ whole genome shotgun (WGS) entry which is preliminary data.</text>
</comment>
<dbReference type="RefSeq" id="WP_050532134.1">
    <property type="nucleotide sequence ID" value="NZ_AQQZ01000009.1"/>
</dbReference>
<gene>
    <name evidence="1" type="ORF">ATO11_17095</name>
</gene>
<dbReference type="InterPro" id="IPR021233">
    <property type="entry name" value="DUF2783"/>
</dbReference>
<evidence type="ECO:0008006" key="3">
    <source>
        <dbReference type="Google" id="ProtNLM"/>
    </source>
</evidence>
<dbReference type="OrthoDB" id="8420594at2"/>
<dbReference type="Proteomes" id="UP000036938">
    <property type="component" value="Unassembled WGS sequence"/>
</dbReference>
<name>A0A0L1JKQ6_9RHOB</name>
<sequence>MLNTDPNLAVPDDFYAALLRAHEGLDADETHALNARLILILANHIGDLATLEEALALARGKVVEGDATTS</sequence>
<dbReference type="Pfam" id="PF10932">
    <property type="entry name" value="DUF2783"/>
    <property type="match status" value="1"/>
</dbReference>
<dbReference type="STRING" id="1317121.ATO11_17095"/>